<dbReference type="Pfam" id="PF03178">
    <property type="entry name" value="CPSF_A"/>
    <property type="match status" value="2"/>
</dbReference>
<evidence type="ECO:0000256" key="3">
    <source>
        <dbReference type="ARBA" id="ARBA00038446"/>
    </source>
</evidence>
<evidence type="ECO:0000256" key="4">
    <source>
        <dbReference type="ARBA" id="ARBA00068483"/>
    </source>
</evidence>
<evidence type="ECO:0000259" key="7">
    <source>
        <dbReference type="Pfam" id="PF10433"/>
    </source>
</evidence>
<protein>
    <recommendedName>
        <fullName evidence="4">Cleavage and polyadenylation specificity factor subunit 1</fullName>
    </recommendedName>
</protein>
<feature type="compositionally biased region" description="Basic and acidic residues" evidence="5">
    <location>
        <begin position="704"/>
        <end position="719"/>
    </location>
</feature>
<reference evidence="9" key="2">
    <citation type="submission" date="2025-08" db="UniProtKB">
        <authorList>
            <consortium name="Ensembl"/>
        </authorList>
    </citation>
    <scope>IDENTIFICATION</scope>
</reference>
<feature type="region of interest" description="Disordered" evidence="5">
    <location>
        <begin position="401"/>
        <end position="428"/>
    </location>
</feature>
<keyword evidence="2" id="KW-0539">Nucleus</keyword>
<dbReference type="InterPro" id="IPR015943">
    <property type="entry name" value="WD40/YVTN_repeat-like_dom_sf"/>
</dbReference>
<dbReference type="Gene3D" id="2.130.10.10">
    <property type="entry name" value="YVTN repeat-like/Quinoprotein amine dehydrogenase"/>
    <property type="match status" value="3"/>
</dbReference>
<dbReference type="FunFam" id="1.10.150.910:FF:000005">
    <property type="entry name" value="Cleavage and polyadenylation specific factor 1"/>
    <property type="match status" value="1"/>
</dbReference>
<evidence type="ECO:0000259" key="6">
    <source>
        <dbReference type="Pfam" id="PF03178"/>
    </source>
</evidence>
<dbReference type="FunFam" id="2.130.10.10:FF:002223">
    <property type="entry name" value="Cleavage and polyadenylation specific factor 1"/>
    <property type="match status" value="1"/>
</dbReference>
<feature type="compositionally biased region" description="Basic and acidic residues" evidence="5">
    <location>
        <begin position="406"/>
        <end position="416"/>
    </location>
</feature>
<feature type="domain" description="RSE1/DDB1/CPSF1 first beta-propeller" evidence="7">
    <location>
        <begin position="14"/>
        <end position="396"/>
    </location>
</feature>
<dbReference type="Pfam" id="PF10433">
    <property type="entry name" value="Beta-prop_RSE1_1st"/>
    <property type="match status" value="1"/>
</dbReference>
<feature type="domain" description="RSE1/DDB1/CPSF1 C-terminal" evidence="6">
    <location>
        <begin position="924"/>
        <end position="1066"/>
    </location>
</feature>
<feature type="region of interest" description="Disordered" evidence="5">
    <location>
        <begin position="696"/>
        <end position="719"/>
    </location>
</feature>
<dbReference type="FunFam" id="2.130.10.10:FF:000118">
    <property type="entry name" value="Cleavage and polyadenylation specificity factor subunit 1"/>
    <property type="match status" value="1"/>
</dbReference>
<evidence type="ECO:0000313" key="10">
    <source>
        <dbReference type="Proteomes" id="UP000291020"/>
    </source>
</evidence>
<keyword evidence="10" id="KW-1185">Reference proteome</keyword>
<dbReference type="Gene3D" id="1.10.150.910">
    <property type="match status" value="1"/>
</dbReference>
<dbReference type="InterPro" id="IPR004871">
    <property type="entry name" value="RSE1/DDB1/CPSF1_C"/>
</dbReference>
<organism evidence="9 10">
    <name type="scientific">Gopherus agassizii</name>
    <name type="common">Agassiz's desert tortoise</name>
    <dbReference type="NCBI Taxonomy" id="38772"/>
    <lineage>
        <taxon>Eukaryota</taxon>
        <taxon>Metazoa</taxon>
        <taxon>Chordata</taxon>
        <taxon>Craniata</taxon>
        <taxon>Vertebrata</taxon>
        <taxon>Euteleostomi</taxon>
        <taxon>Archelosauria</taxon>
        <taxon>Testudinata</taxon>
        <taxon>Testudines</taxon>
        <taxon>Cryptodira</taxon>
        <taxon>Durocryptodira</taxon>
        <taxon>Testudinoidea</taxon>
        <taxon>Testudinidae</taxon>
        <taxon>Gopherus</taxon>
    </lineage>
</organism>
<dbReference type="Ensembl" id="ENSGAGT00000013918.1">
    <property type="protein sequence ID" value="ENSGAGP00000012152.1"/>
    <property type="gene ID" value="ENSGAGG00000004276.1"/>
</dbReference>
<dbReference type="GO" id="GO:0031123">
    <property type="term" value="P:RNA 3'-end processing"/>
    <property type="evidence" value="ECO:0007669"/>
    <property type="project" value="UniProtKB-ARBA"/>
</dbReference>
<dbReference type="InterPro" id="IPR050358">
    <property type="entry name" value="RSE1/DDB1/CFT1"/>
</dbReference>
<accession>A0A452HBL0</accession>
<dbReference type="InterPro" id="IPR018846">
    <property type="entry name" value="Beta-prop_RSE1/DDB1/CPSF1_1st"/>
</dbReference>
<reference evidence="9" key="3">
    <citation type="submission" date="2025-09" db="UniProtKB">
        <authorList>
            <consortium name="Ensembl"/>
        </authorList>
    </citation>
    <scope>IDENTIFICATION</scope>
</reference>
<dbReference type="Pfam" id="PF23726">
    <property type="entry name" value="Beta-prop_RSE1_2nd"/>
    <property type="match status" value="1"/>
</dbReference>
<dbReference type="Proteomes" id="UP000291020">
    <property type="component" value="Unassembled WGS sequence"/>
</dbReference>
<dbReference type="GO" id="GO:0003676">
    <property type="term" value="F:nucleic acid binding"/>
    <property type="evidence" value="ECO:0007669"/>
    <property type="project" value="InterPro"/>
</dbReference>
<evidence type="ECO:0000256" key="1">
    <source>
        <dbReference type="ARBA" id="ARBA00004642"/>
    </source>
</evidence>
<comment type="similarity">
    <text evidence="3">Belongs to the CPSF1 family.</text>
</comment>
<reference evidence="10" key="1">
    <citation type="journal article" date="2017" name="PLoS ONE">
        <title>The Agassiz's desert tortoise genome provides a resource for the conservation of a threatened species.</title>
        <authorList>
            <person name="Tollis M."/>
            <person name="DeNardo D.F."/>
            <person name="Cornelius J.A."/>
            <person name="Dolby G.A."/>
            <person name="Edwards T."/>
            <person name="Henen B.T."/>
            <person name="Karl A.E."/>
            <person name="Murphy R.W."/>
            <person name="Kusumi K."/>
        </authorList>
    </citation>
    <scope>NUCLEOTIDE SEQUENCE [LARGE SCALE GENOMIC DNA]</scope>
</reference>
<evidence type="ECO:0000256" key="5">
    <source>
        <dbReference type="SAM" id="MobiDB-lite"/>
    </source>
</evidence>
<evidence type="ECO:0000313" key="9">
    <source>
        <dbReference type="Ensembl" id="ENSGAGP00000012152.1"/>
    </source>
</evidence>
<evidence type="ECO:0000259" key="8">
    <source>
        <dbReference type="Pfam" id="PF23726"/>
    </source>
</evidence>
<feature type="compositionally biased region" description="Basic and acidic residues" evidence="5">
    <location>
        <begin position="532"/>
        <end position="543"/>
    </location>
</feature>
<feature type="region of interest" description="Disordered" evidence="5">
    <location>
        <begin position="532"/>
        <end position="553"/>
    </location>
</feature>
<proteinExistence type="inferred from homology"/>
<comment type="subcellular location">
    <subcellularLocation>
        <location evidence="1">Nucleus</location>
        <location evidence="1">Nucleoplasm</location>
    </subcellularLocation>
</comment>
<evidence type="ECO:0000256" key="2">
    <source>
        <dbReference type="ARBA" id="ARBA00023242"/>
    </source>
</evidence>
<feature type="domain" description="RSE1/DDB1/CPSF1 C-terminal" evidence="6">
    <location>
        <begin position="1090"/>
        <end position="1162"/>
    </location>
</feature>
<dbReference type="InterPro" id="IPR058543">
    <property type="entry name" value="Beta-prop_RSE1/DDB1/CPSF1_2nd"/>
</dbReference>
<dbReference type="GO" id="GO:0005654">
    <property type="term" value="C:nucleoplasm"/>
    <property type="evidence" value="ECO:0007669"/>
    <property type="project" value="UniProtKB-SubCell"/>
</dbReference>
<dbReference type="PANTHER" id="PTHR10644">
    <property type="entry name" value="DNA REPAIR/RNA PROCESSING CPSF FAMILY"/>
    <property type="match status" value="1"/>
</dbReference>
<name>A0A452HBL0_9SAUR</name>
<feature type="domain" description="RSE1/DDB1/CPSF1 second beta-propeller" evidence="8">
    <location>
        <begin position="567"/>
        <end position="918"/>
    </location>
</feature>
<dbReference type="AlphaFoldDB" id="A0A452HBL0"/>
<sequence length="1197" mass="133813">MYAVYRQAHPPTGVEFSMYCNFFSNAERNLVVAGTSQLYVYRLNHDSEVPSHAEGKGHKEKLELVASFSFFGNVMSMASVQLAGAKRDALLLSFKDAKLSVVEYDPGTHDLKTLSLHYFEEPELKDGFVQNVHIPKVRVDPDGRCAVMLIYGTRLVVLPFRRETLTDEHEGVMGEGQKSSFLPSYIIDVRELDEKLLNIIDMQFLYGYYEPTLLILFEPNQTWPGRVAVRQDTCSIVAISLNIMQKVHPVIWSLSNLPFDCTQALAVPKPIGGVVIFAVNSLLYLNQSVPPYGVSLNSLTTGTTVFPLRIQDGVKITLDCAQAAFISYDKMVISLKGGEIYVLTLITDGMRSVRSFHFDKAAASVLTTCMITMEPGYLFLGSRLGNSLLLKYTEKLQEPPVNVAKDPADKQEEPPVKKKRSESSGNWDEVDEIEVYGSEAQSGTQLATYSFEVCDSILNIGPCANAAMGEPAFLSEEFQNSPEPDLEIVVCSGYGKNGALSVLQKSIRPQVVTTFELPGCYDMWTVISPQKKEEVSGAEKESSPPEPEDDGKRHGFLILSREDSTMVSPLGIRLLEGVNQLHFIPVDLGSPIVHCAVADPYVVIMSAEGQVTMFVLKSDTYGGRTHRLTLQKPQLHHQSKVIALCVYRDVRGMFTTESKTASSRDEFSLRSHSEVETVIQDISNTVDDEEEMLYGDSSTLFSPSKEEPRRSSLPLADRDPHQYKVEPTHWCVLVRENGAMERVLVDSSFGQPAAQGDAKKEEVTRQGEMPLVKEVLLVALGNRQSRPYLLVHVDQELLIYEAFSHDSQLGQSNLKVRFKKVPHNINFREKKLKLSKKKSESAGGEESGGARGRVARFRYFEDIYGYSGVFICGPSPHWLLVTARGALRLHPMTIDGLIESFAPFHNVNCPKGFLYFNRQVCGARLGEEVTCRGRILIMDIIEVVPEPGQPLTKNKFKVLYEKEQKGPVTALCHCHGYLVSAIGQKIFLWSLKDNDLTGMAFIDTQLYIHQMISVKNFILAADVMKSISLLRYQEESKTLSLVSRDAKPLEVYSVDFMVDTDQLGFLGRFCSFVPCTLGSARPPARRRGIMEATTLDGGIGLLLPMLEKTYRRLLMLQNALTTMLSHHAGLNPRAFRMLHVDRRILQNAVRNILDGELLSRYLYLSAMERSELAKKIGTTPDIILEDLLEIDRVTAHF</sequence>